<accession>A0A8R1Y0G6</accession>
<organism evidence="1 2">
    <name type="scientific">Onchocerca volvulus</name>
    <dbReference type="NCBI Taxonomy" id="6282"/>
    <lineage>
        <taxon>Eukaryota</taxon>
        <taxon>Metazoa</taxon>
        <taxon>Ecdysozoa</taxon>
        <taxon>Nematoda</taxon>
        <taxon>Chromadorea</taxon>
        <taxon>Rhabditida</taxon>
        <taxon>Spirurina</taxon>
        <taxon>Spiruromorpha</taxon>
        <taxon>Filarioidea</taxon>
        <taxon>Onchocercidae</taxon>
        <taxon>Onchocerca</taxon>
    </lineage>
</organism>
<dbReference type="AlphaFoldDB" id="A0A8R1Y0G6"/>
<protein>
    <submittedName>
        <fullName evidence="1">Uncharacterized protein</fullName>
    </submittedName>
</protein>
<evidence type="ECO:0000313" key="1">
    <source>
        <dbReference type="EnsemblMetazoa" id="OVOC5672.1"/>
    </source>
</evidence>
<reference evidence="1" key="2">
    <citation type="submission" date="2022-06" db="UniProtKB">
        <authorList>
            <consortium name="EnsemblMetazoa"/>
        </authorList>
    </citation>
    <scope>IDENTIFICATION</scope>
</reference>
<sequence>MMIDIESDKKSKGLRSSIITALLRKKKKFNSIIAKEKRN</sequence>
<dbReference type="Proteomes" id="UP000024404">
    <property type="component" value="Unassembled WGS sequence"/>
</dbReference>
<keyword evidence="2" id="KW-1185">Reference proteome</keyword>
<dbReference type="EnsemblMetazoa" id="OVOC5672.1">
    <property type="protein sequence ID" value="OVOC5672.1"/>
    <property type="gene ID" value="WBGene00242481"/>
</dbReference>
<evidence type="ECO:0000313" key="2">
    <source>
        <dbReference type="Proteomes" id="UP000024404"/>
    </source>
</evidence>
<reference evidence="2" key="1">
    <citation type="submission" date="2013-10" db="EMBL/GenBank/DDBJ databases">
        <title>Genome sequencing of Onchocerca volvulus.</title>
        <authorList>
            <person name="Cotton J."/>
            <person name="Tsai J."/>
            <person name="Stanley E."/>
            <person name="Tracey A."/>
            <person name="Holroyd N."/>
            <person name="Lustigman S."/>
            <person name="Berriman M."/>
        </authorList>
    </citation>
    <scope>NUCLEOTIDE SEQUENCE</scope>
</reference>
<name>A0A8R1Y0G6_ONCVO</name>
<dbReference type="EMBL" id="CMVM020000161">
    <property type="status" value="NOT_ANNOTATED_CDS"/>
    <property type="molecule type" value="Genomic_DNA"/>
</dbReference>
<proteinExistence type="predicted"/>